<evidence type="ECO:0000313" key="4">
    <source>
        <dbReference type="Proteomes" id="UP000469890"/>
    </source>
</evidence>
<feature type="compositionally biased region" description="Acidic residues" evidence="1">
    <location>
        <begin position="395"/>
        <end position="420"/>
    </location>
</feature>
<feature type="compositionally biased region" description="Low complexity" evidence="1">
    <location>
        <begin position="566"/>
        <end position="582"/>
    </location>
</feature>
<evidence type="ECO:0000259" key="2">
    <source>
        <dbReference type="PROSITE" id="PS50097"/>
    </source>
</evidence>
<dbReference type="EMBL" id="JAAECE010000005">
    <property type="protein sequence ID" value="KAF1800730.1"/>
    <property type="molecule type" value="Genomic_DNA"/>
</dbReference>
<dbReference type="Proteomes" id="UP000469890">
    <property type="component" value="Unassembled WGS sequence"/>
</dbReference>
<name>A0A8H4BEN3_MUCCL</name>
<proteinExistence type="predicted"/>
<feature type="compositionally biased region" description="Polar residues" evidence="1">
    <location>
        <begin position="540"/>
        <end position="551"/>
    </location>
</feature>
<feature type="compositionally biased region" description="Low complexity" evidence="1">
    <location>
        <begin position="11"/>
        <end position="20"/>
    </location>
</feature>
<protein>
    <recommendedName>
        <fullName evidence="2">BTB domain-containing protein</fullName>
    </recommendedName>
</protein>
<feature type="compositionally biased region" description="Low complexity" evidence="1">
    <location>
        <begin position="40"/>
        <end position="73"/>
    </location>
</feature>
<feature type="domain" description="BTB" evidence="2">
    <location>
        <begin position="104"/>
        <end position="170"/>
    </location>
</feature>
<dbReference type="AlphaFoldDB" id="A0A8H4BEN3"/>
<gene>
    <name evidence="3" type="ORF">FB192DRAFT_1382089</name>
</gene>
<dbReference type="PANTHER" id="PTHR47369">
    <property type="entry name" value="BTB/POZ DOMAIN-CONTAINING PROTEIN"/>
    <property type="match status" value="1"/>
</dbReference>
<evidence type="ECO:0000256" key="1">
    <source>
        <dbReference type="SAM" id="MobiDB-lite"/>
    </source>
</evidence>
<dbReference type="SUPFAM" id="SSF54695">
    <property type="entry name" value="POZ domain"/>
    <property type="match status" value="1"/>
</dbReference>
<dbReference type="PROSITE" id="PS50097">
    <property type="entry name" value="BTB"/>
    <property type="match status" value="1"/>
</dbReference>
<feature type="region of interest" description="Disordered" evidence="1">
    <location>
        <begin position="719"/>
        <end position="738"/>
    </location>
</feature>
<feature type="compositionally biased region" description="Low complexity" evidence="1">
    <location>
        <begin position="656"/>
        <end position="686"/>
    </location>
</feature>
<dbReference type="Gene3D" id="3.30.710.10">
    <property type="entry name" value="Potassium Channel Kv1.1, Chain A"/>
    <property type="match status" value="1"/>
</dbReference>
<comment type="caution">
    <text evidence="3">The sequence shown here is derived from an EMBL/GenBank/DDBJ whole genome shotgun (WGS) entry which is preliminary data.</text>
</comment>
<reference evidence="3 4" key="1">
    <citation type="submission" date="2019-09" db="EMBL/GenBank/DDBJ databases">
        <authorList>
            <consortium name="DOE Joint Genome Institute"/>
            <person name="Mondo S.J."/>
            <person name="Navarro-Mendoza M.I."/>
            <person name="Perez-Arques C."/>
            <person name="Panchal S."/>
            <person name="Nicolas F.E."/>
            <person name="Ganguly P."/>
            <person name="Pangilinan J."/>
            <person name="Grigoriev I."/>
            <person name="Heitman J."/>
            <person name="Sanya K."/>
            <person name="Garre V."/>
        </authorList>
    </citation>
    <scope>NUCLEOTIDE SEQUENCE [LARGE SCALE GENOMIC DNA]</scope>
    <source>
        <strain evidence="3 4">MU402</strain>
    </source>
</reference>
<organism evidence="3 4">
    <name type="scientific">Mucor circinelloides f. lusitanicus</name>
    <name type="common">Mucor racemosus var. lusitanicus</name>
    <dbReference type="NCBI Taxonomy" id="29924"/>
    <lineage>
        <taxon>Eukaryota</taxon>
        <taxon>Fungi</taxon>
        <taxon>Fungi incertae sedis</taxon>
        <taxon>Mucoromycota</taxon>
        <taxon>Mucoromycotina</taxon>
        <taxon>Mucoromycetes</taxon>
        <taxon>Mucorales</taxon>
        <taxon>Mucorineae</taxon>
        <taxon>Mucoraceae</taxon>
        <taxon>Mucor</taxon>
    </lineage>
</organism>
<dbReference type="InterPro" id="IPR000210">
    <property type="entry name" value="BTB/POZ_dom"/>
</dbReference>
<feature type="compositionally biased region" description="Basic and acidic residues" evidence="1">
    <location>
        <begin position="21"/>
        <end position="33"/>
    </location>
</feature>
<feature type="region of interest" description="Disordered" evidence="1">
    <location>
        <begin position="377"/>
        <end position="436"/>
    </location>
</feature>
<dbReference type="Pfam" id="PF00651">
    <property type="entry name" value="BTB"/>
    <property type="match status" value="1"/>
</dbReference>
<sequence>MMDDMNHSSRRSNSNMSSSRTIRDTRLTAKVTDHPWLTISTPYSDQSPSPSSSMEAKSTNYNTSVATMSSPSSMSSNPKYDWRLHSLMLCRHIFTRGLVDGIGSDVQVFVPSWNKTYQLHRLVLDQNPYFKLLLQGGFREAESNKITLHFDKDNPFITMESFQFVLEHLYGKIDEPLITQSNVRQILATSSYFQLDVCGICVDFILKNLNHQNVVDYLLFTNELMVQGSDRICNAVFTFLCREAYHMDRSILASLPLEWLQKVIESDAFWVPSEYERYQFIQQIIRARYKIYSSSKSTSFVLTELDTNANCYIISQSIYYMHMTFEQLESIQNDIHPLTKQKLVPERILKEALWQQIQLRSKIESASERDINLNMTVVPSMDKQKQSAKSANHLDDDDDNDNDDDEDENQAGNDEEEGEKEEGQEPLRKYYPIPTDDTTTYTGESAITLASSASATNYAKKRFSSPSPPMIAAEQYSIYPPFRFSVEFADVTSLKHGMRVYSDTVFYAGSNWNMYIQKTRSQRKGVLQLGVYLHRQSVPQNYNSSPTSSTAEEQPVQPQQHHEAYTNNNHTSPTSPSPSNNPVNQQAWSFSRYSDKRKVVKTWFKIYCPTRGPKHALTLFQSSPDNFSVLQSWGWRSTTLCADEDSSTVHVGTAASTNSVNEHTTTNSTNNNANEADTVTSSSATSSPPPLTYTPHTSNQLHYLQSTYDLRTLKTALNNTNSKKNASGKSTVSTNNSGPTLRFTVVMGHV</sequence>
<dbReference type="PANTHER" id="PTHR47369:SF1">
    <property type="entry name" value="BTB_POZ DOMAIN-CONTAINING PROTEIN"/>
    <property type="match status" value="1"/>
</dbReference>
<feature type="region of interest" description="Disordered" evidence="1">
    <location>
        <begin position="540"/>
        <end position="585"/>
    </location>
</feature>
<evidence type="ECO:0000313" key="3">
    <source>
        <dbReference type="EMBL" id="KAF1800730.1"/>
    </source>
</evidence>
<dbReference type="InterPro" id="IPR011333">
    <property type="entry name" value="SKP1/BTB/POZ_sf"/>
</dbReference>
<accession>A0A8H4BEN3</accession>
<feature type="region of interest" description="Disordered" evidence="1">
    <location>
        <begin position="652"/>
        <end position="698"/>
    </location>
</feature>
<feature type="region of interest" description="Disordered" evidence="1">
    <location>
        <begin position="1"/>
        <end position="73"/>
    </location>
</feature>
<dbReference type="SMART" id="SM00225">
    <property type="entry name" value="BTB"/>
    <property type="match status" value="1"/>
</dbReference>